<dbReference type="Pfam" id="PF06246">
    <property type="entry name" value="Isy1"/>
    <property type="match status" value="1"/>
</dbReference>
<feature type="region of interest" description="Disordered" evidence="4">
    <location>
        <begin position="397"/>
        <end position="420"/>
    </location>
</feature>
<keyword evidence="6" id="KW-1185">Reference proteome</keyword>
<comment type="caution">
    <text evidence="5">The sequence shown here is derived from an EMBL/GenBank/DDBJ whole genome shotgun (WGS) entry which is preliminary data.</text>
</comment>
<feature type="compositionally biased region" description="Low complexity" evidence="4">
    <location>
        <begin position="81"/>
        <end position="92"/>
    </location>
</feature>
<evidence type="ECO:0000256" key="2">
    <source>
        <dbReference type="ARBA" id="ARBA00007002"/>
    </source>
</evidence>
<feature type="region of interest" description="Disordered" evidence="4">
    <location>
        <begin position="1"/>
        <end position="23"/>
    </location>
</feature>
<dbReference type="AlphaFoldDB" id="A0A9P0T2Z9"/>
<keyword evidence="3" id="KW-0539">Nucleus</keyword>
<dbReference type="InterPro" id="IPR009360">
    <property type="entry name" value="Isy1"/>
</dbReference>
<evidence type="ECO:0000256" key="4">
    <source>
        <dbReference type="SAM" id="MobiDB-lite"/>
    </source>
</evidence>
<dbReference type="GO" id="GO:0005634">
    <property type="term" value="C:nucleus"/>
    <property type="evidence" value="ECO:0007669"/>
    <property type="project" value="UniProtKB-SubCell"/>
</dbReference>
<dbReference type="SUPFAM" id="SSF140102">
    <property type="entry name" value="ISY1 domain-like"/>
    <property type="match status" value="1"/>
</dbReference>
<dbReference type="InterPro" id="IPR029012">
    <property type="entry name" value="Helix_hairpin_bin_sf"/>
</dbReference>
<dbReference type="GO" id="GO:0000350">
    <property type="term" value="P:generation of catalytic spliceosome for second transesterification step"/>
    <property type="evidence" value="ECO:0007669"/>
    <property type="project" value="InterPro"/>
</dbReference>
<feature type="compositionally biased region" description="Polar residues" evidence="4">
    <location>
        <begin position="400"/>
        <end position="420"/>
    </location>
</feature>
<dbReference type="PANTHER" id="PTHR13021">
    <property type="entry name" value="PRE-MRNA-SPLICING FACTOR ISY1"/>
    <property type="match status" value="1"/>
</dbReference>
<name>A0A9P0T2Z9_PIEBR</name>
<comment type="subcellular location">
    <subcellularLocation>
        <location evidence="1">Nucleus</location>
    </subcellularLocation>
</comment>
<feature type="compositionally biased region" description="Acidic residues" evidence="4">
    <location>
        <begin position="739"/>
        <end position="754"/>
    </location>
</feature>
<feature type="region of interest" description="Disordered" evidence="4">
    <location>
        <begin position="576"/>
        <end position="601"/>
    </location>
</feature>
<comment type="similarity">
    <text evidence="2">Belongs to the ISY1 family.</text>
</comment>
<sequence>MDQISLQEPQSHEESIKSQNKSVIHSEYPLTLEAENETLGFPNMPSISTLNTQKPSSPISSKRGTPRASIKSDGKRNSRILSPQSPKSLKSPVGGKLTDIASSLIREPEKEASKEDLSITRGSVPVINNIDKIANMTKKLTSEANALRESIKSLSDDITKTKEVLAAEDTEDVNFPYHLFLIELIINRIHMKCDCFELDYNNLVIAANFLGKQPIVLYDMSYGKVVDFDHLNVGKSILFAMTYDKICGIKEFVVNLQMSKQPPCSNCVTKIAETKMDYTKQFSKLREELCKKWAEEQPTDNIICTTSTPLSKQMFYLYCGDSDQNESIGMVEITTRMSFLGKEITTAFSATSKPQGTAYLRKEDNGMSLYACQNVEMDCQGKVLLDEEVLTRREVPRSMHTMSSRRPESPVSQLSTLSPQSTREYVAQQKHIYNQESPNKYDEIFAKVNSNELKIRVPKSTKIDRMGKYDKIQELCTCEETPYNTGDQIQFQLPNDRASNTYTSNLMYTHKTHDKRSDKDRRIINITPSNCPVPVNMSKQIHPQKDVFILKIGKKLETKDKKTDLEIELITPKAPQQPTINNNLSQQCSSSDIKMKPSKSDVKKAGLGEFRIRDLNDEINKLMREKRHWEVQIRSLGGPDHARVGPRMLDQDGKEVPGNRGYKYFGAAKDLPGVRELFEQEPPPPPRRTRADLMRDVDADYYGYRDDDDGLLEPLEKEAEKDAIARVMDEWERNKEQNTEEDIPEEENIYPEDPEDKRLEDDEEKPVSHVAVPSQKDVEEALLRRKKQELLEKYGCLDVKIEGS</sequence>
<dbReference type="Proteomes" id="UP001152562">
    <property type="component" value="Unassembled WGS sequence"/>
</dbReference>
<feature type="region of interest" description="Disordered" evidence="4">
    <location>
        <begin position="35"/>
        <end position="95"/>
    </location>
</feature>
<evidence type="ECO:0000313" key="6">
    <source>
        <dbReference type="Proteomes" id="UP001152562"/>
    </source>
</evidence>
<protein>
    <submittedName>
        <fullName evidence="5">Uncharacterized protein</fullName>
    </submittedName>
</protein>
<reference evidence="5" key="1">
    <citation type="submission" date="2022-05" db="EMBL/GenBank/DDBJ databases">
        <authorList>
            <person name="Okamura Y."/>
        </authorList>
    </citation>
    <scope>NUCLEOTIDE SEQUENCE</scope>
</reference>
<evidence type="ECO:0000313" key="5">
    <source>
        <dbReference type="EMBL" id="CAH4007298.1"/>
    </source>
</evidence>
<evidence type="ECO:0000256" key="3">
    <source>
        <dbReference type="ARBA" id="ARBA00023242"/>
    </source>
</evidence>
<accession>A0A9P0T2Z9</accession>
<dbReference type="InterPro" id="IPR037200">
    <property type="entry name" value="Isy1_sf"/>
</dbReference>
<evidence type="ECO:0000256" key="1">
    <source>
        <dbReference type="ARBA" id="ARBA00004123"/>
    </source>
</evidence>
<dbReference type="Gene3D" id="1.10.287.660">
    <property type="entry name" value="Helix hairpin bin"/>
    <property type="match status" value="1"/>
</dbReference>
<dbReference type="EMBL" id="CALOZG010000003">
    <property type="protein sequence ID" value="CAH4007298.1"/>
    <property type="molecule type" value="Genomic_DNA"/>
</dbReference>
<proteinExistence type="inferred from homology"/>
<organism evidence="5 6">
    <name type="scientific">Pieris brassicae</name>
    <name type="common">White butterfly</name>
    <name type="synonym">Large white butterfly</name>
    <dbReference type="NCBI Taxonomy" id="7116"/>
    <lineage>
        <taxon>Eukaryota</taxon>
        <taxon>Metazoa</taxon>
        <taxon>Ecdysozoa</taxon>
        <taxon>Arthropoda</taxon>
        <taxon>Hexapoda</taxon>
        <taxon>Insecta</taxon>
        <taxon>Pterygota</taxon>
        <taxon>Neoptera</taxon>
        <taxon>Endopterygota</taxon>
        <taxon>Lepidoptera</taxon>
        <taxon>Glossata</taxon>
        <taxon>Ditrysia</taxon>
        <taxon>Papilionoidea</taxon>
        <taxon>Pieridae</taxon>
        <taxon>Pierinae</taxon>
        <taxon>Pieris</taxon>
    </lineage>
</organism>
<feature type="compositionally biased region" description="Polar residues" evidence="4">
    <location>
        <begin position="45"/>
        <end position="63"/>
    </location>
</feature>
<feature type="compositionally biased region" description="Polar residues" evidence="4">
    <location>
        <begin position="576"/>
        <end position="592"/>
    </location>
</feature>
<dbReference type="Pfam" id="PF14924">
    <property type="entry name" value="MAP10_N"/>
    <property type="match status" value="1"/>
</dbReference>
<gene>
    <name evidence="5" type="ORF">PIBRA_LOCUS3012</name>
</gene>
<feature type="region of interest" description="Disordered" evidence="4">
    <location>
        <begin position="731"/>
        <end position="776"/>
    </location>
</feature>